<feature type="compositionally biased region" description="Basic and acidic residues" evidence="1">
    <location>
        <begin position="564"/>
        <end position="576"/>
    </location>
</feature>
<feature type="region of interest" description="Disordered" evidence="1">
    <location>
        <begin position="545"/>
        <end position="579"/>
    </location>
</feature>
<reference evidence="2 3" key="1">
    <citation type="submission" date="2024-02" db="EMBL/GenBank/DDBJ databases">
        <authorList>
            <person name="Chen Y."/>
            <person name="Shah S."/>
            <person name="Dougan E. K."/>
            <person name="Thang M."/>
            <person name="Chan C."/>
        </authorList>
    </citation>
    <scope>NUCLEOTIDE SEQUENCE [LARGE SCALE GENOMIC DNA]</scope>
</reference>
<name>A0ABP0MDJ1_9DINO</name>
<feature type="region of interest" description="Disordered" evidence="1">
    <location>
        <begin position="917"/>
        <end position="995"/>
    </location>
</feature>
<proteinExistence type="predicted"/>
<keyword evidence="3" id="KW-1185">Reference proteome</keyword>
<sequence length="995" mass="109178">MDYGLLSVTESQFSSYRISVEVPMVTNGGERQIPWIFQKVNESTTMQMNLINMSMANSVVYRKMKLVGDAQEQESKSKEKPKAALDKKKISEAVKGELSDIGLASRPVEVAIDADNAAGELEEIDPNMEASHPRYRDPKSLSKRDNLSGQKGAVKAKLFQGYHPDEQKVYTSFVTAIDGSGETREKTALDDAVGALQFILDLCAVSKQAAAERPKKRARKDVPSSTPASANEKAEELMLNSFQFCLGIWMEFCFQGEVTAMGKLFRVWSGLRTELQQILKTSHDEFLTPTEDGRTVRAEMDPLVFAKHLCQTFASKPVSEVVMDDAEEANIKRVTTVMALHQSDIVEPLKKFMAEKMHLPLILLDYPLVTMRQLSTTINVGSFRKIVDLMAFLHSNLQNCLPFSWFCFAQDVSDLLTAKGHFVENTEKVFISAENLEKFLSLRVRCTSMILSQAVKNVAELSMPEERPECIEVMSNLESLSEDDPAFIALVTCDVLLSSADWTTTWAAALSEASSVETLADKLLNKLGLDKETIQCQANKLVKGKPMDSAGGAKHESTSAPKTETGDKPEDGDHGDNGSIITLLSTNDTKIDVESVPLSYMNDYMDEAAAGGMFAESLEGKALALKKPDFTGCFFKILECKLEALLWDYFHKNRDSQSTVVLNISAKKPEAFVTLPIQKNTSLPFVGSVTQMKTSTCLPFTNLFGVPFYVEAKGGTTSTDVIVPAWQVKSVSKSDQAFFRMHELKMQILLSMPLGSDEAHDIVMQLLPKDEKDGMTFDPSQRHFHGDASVHVLQPLPNIDAKIDNEFMLGQKRAEKTARTLIDNAIKKAQSGKPASSAKAKAALAGLNVDLPDDSEERMKVLQNLMNDCNKLEAIVSNAISQVKKPSRVPITKLSTSEDKGNVRSKHIRECLDKAMKEEAQKMSSSTTSLATPGGGDDANGDTAGKPLIGVQAAIDAAEKKGSVAPRPKKGAKKNDGKANPVAADMKKLGKHLLK</sequence>
<accession>A0ABP0MDJ1</accession>
<evidence type="ECO:0000313" key="2">
    <source>
        <dbReference type="EMBL" id="CAK9049555.1"/>
    </source>
</evidence>
<feature type="region of interest" description="Disordered" evidence="1">
    <location>
        <begin position="127"/>
        <end position="147"/>
    </location>
</feature>
<comment type="caution">
    <text evidence="2">The sequence shown here is derived from an EMBL/GenBank/DDBJ whole genome shotgun (WGS) entry which is preliminary data.</text>
</comment>
<protein>
    <submittedName>
        <fullName evidence="2">Uncharacterized protein</fullName>
    </submittedName>
</protein>
<dbReference type="EMBL" id="CAXAMM010021224">
    <property type="protein sequence ID" value="CAK9049555.1"/>
    <property type="molecule type" value="Genomic_DNA"/>
</dbReference>
<gene>
    <name evidence="2" type="ORF">SCF082_LOCUS27457</name>
</gene>
<evidence type="ECO:0000313" key="3">
    <source>
        <dbReference type="Proteomes" id="UP001642464"/>
    </source>
</evidence>
<feature type="compositionally biased region" description="Basic and acidic residues" evidence="1">
    <location>
        <begin position="131"/>
        <end position="146"/>
    </location>
</feature>
<evidence type="ECO:0000256" key="1">
    <source>
        <dbReference type="SAM" id="MobiDB-lite"/>
    </source>
</evidence>
<dbReference type="Proteomes" id="UP001642464">
    <property type="component" value="Unassembled WGS sequence"/>
</dbReference>
<organism evidence="2 3">
    <name type="scientific">Durusdinium trenchii</name>
    <dbReference type="NCBI Taxonomy" id="1381693"/>
    <lineage>
        <taxon>Eukaryota</taxon>
        <taxon>Sar</taxon>
        <taxon>Alveolata</taxon>
        <taxon>Dinophyceae</taxon>
        <taxon>Suessiales</taxon>
        <taxon>Symbiodiniaceae</taxon>
        <taxon>Durusdinium</taxon>
    </lineage>
</organism>